<dbReference type="Proteomes" id="UP000583944">
    <property type="component" value="Unassembled WGS sequence"/>
</dbReference>
<dbReference type="GO" id="GO:0006367">
    <property type="term" value="P:transcription initiation at RNA polymerase II promoter"/>
    <property type="evidence" value="ECO:0007669"/>
    <property type="project" value="TreeGrafter"/>
</dbReference>
<keyword evidence="5" id="KW-0347">Helicase</keyword>
<comment type="caution">
    <text evidence="10">The sequence shown here is derived from an EMBL/GenBank/DDBJ whole genome shotgun (WGS) entry which is preliminary data.</text>
</comment>
<evidence type="ECO:0000256" key="4">
    <source>
        <dbReference type="ARBA" id="ARBA00022801"/>
    </source>
</evidence>
<dbReference type="GO" id="GO:0005675">
    <property type="term" value="C:transcription factor TFIIH holo complex"/>
    <property type="evidence" value="ECO:0007669"/>
    <property type="project" value="TreeGrafter"/>
</dbReference>
<dbReference type="Pfam" id="PF10544">
    <property type="entry name" value="T5orf172"/>
    <property type="match status" value="1"/>
</dbReference>
<feature type="domain" description="Helicase C-terminal" evidence="9">
    <location>
        <begin position="467"/>
        <end position="616"/>
    </location>
</feature>
<dbReference type="InterPro" id="IPR018306">
    <property type="entry name" value="Phage_T5_Orf172_DNA-bd"/>
</dbReference>
<dbReference type="SUPFAM" id="SSF52540">
    <property type="entry name" value="P-loop containing nucleoside triphosphate hydrolases"/>
    <property type="match status" value="2"/>
</dbReference>
<keyword evidence="4" id="KW-0378">Hydrolase</keyword>
<gene>
    <name evidence="10" type="ORF">ECC02_008541</name>
</gene>
<dbReference type="InterPro" id="IPR050615">
    <property type="entry name" value="ATP-dep_DNA_Helicase"/>
</dbReference>
<dbReference type="AlphaFoldDB" id="A0A7J6XVT4"/>
<dbReference type="SMART" id="SM00487">
    <property type="entry name" value="DEXDc"/>
    <property type="match status" value="1"/>
</dbReference>
<evidence type="ECO:0000259" key="8">
    <source>
        <dbReference type="PROSITE" id="PS51192"/>
    </source>
</evidence>
<evidence type="ECO:0000256" key="7">
    <source>
        <dbReference type="SAM" id="MobiDB-lite"/>
    </source>
</evidence>
<feature type="region of interest" description="Disordered" evidence="7">
    <location>
        <begin position="887"/>
        <end position="914"/>
    </location>
</feature>
<dbReference type="Pfam" id="PF04851">
    <property type="entry name" value="ResIII"/>
    <property type="match status" value="1"/>
</dbReference>
<dbReference type="GO" id="GO:0097550">
    <property type="term" value="C:transcription preinitiation complex"/>
    <property type="evidence" value="ECO:0007669"/>
    <property type="project" value="TreeGrafter"/>
</dbReference>
<comment type="similarity">
    <text evidence="1">Belongs to the asfivirus helicase A859L family.</text>
</comment>
<evidence type="ECO:0000256" key="5">
    <source>
        <dbReference type="ARBA" id="ARBA00022806"/>
    </source>
</evidence>
<dbReference type="InterPro" id="IPR001650">
    <property type="entry name" value="Helicase_C-like"/>
</dbReference>
<dbReference type="PROSITE" id="PS51192">
    <property type="entry name" value="HELICASE_ATP_BIND_1"/>
    <property type="match status" value="1"/>
</dbReference>
<dbReference type="InterPro" id="IPR027417">
    <property type="entry name" value="P-loop_NTPase"/>
</dbReference>
<proteinExistence type="inferred from homology"/>
<dbReference type="PANTHER" id="PTHR11274">
    <property type="entry name" value="RAD25/XP-B DNA REPAIR HELICASE"/>
    <property type="match status" value="1"/>
</dbReference>
<keyword evidence="6" id="KW-0067">ATP-binding</keyword>
<organism evidence="10 11">
    <name type="scientific">Trypanosoma cruzi</name>
    <dbReference type="NCBI Taxonomy" id="5693"/>
    <lineage>
        <taxon>Eukaryota</taxon>
        <taxon>Discoba</taxon>
        <taxon>Euglenozoa</taxon>
        <taxon>Kinetoplastea</taxon>
        <taxon>Metakinetoplastina</taxon>
        <taxon>Trypanosomatida</taxon>
        <taxon>Trypanosomatidae</taxon>
        <taxon>Trypanosoma</taxon>
        <taxon>Schizotrypanum</taxon>
    </lineage>
</organism>
<feature type="domain" description="Helicase ATP-binding" evidence="8">
    <location>
        <begin position="255"/>
        <end position="434"/>
    </location>
</feature>
<evidence type="ECO:0000256" key="3">
    <source>
        <dbReference type="ARBA" id="ARBA00022741"/>
    </source>
</evidence>
<dbReference type="Pfam" id="PF00271">
    <property type="entry name" value="Helicase_C"/>
    <property type="match status" value="1"/>
</dbReference>
<evidence type="ECO:0000259" key="9">
    <source>
        <dbReference type="PROSITE" id="PS51194"/>
    </source>
</evidence>
<dbReference type="GO" id="GO:0000112">
    <property type="term" value="C:nucleotide-excision repair factor 3 complex"/>
    <property type="evidence" value="ECO:0007669"/>
    <property type="project" value="TreeGrafter"/>
</dbReference>
<evidence type="ECO:0000256" key="6">
    <source>
        <dbReference type="ARBA" id="ARBA00022840"/>
    </source>
</evidence>
<dbReference type="InterPro" id="IPR006935">
    <property type="entry name" value="Helicase/UvrB_N"/>
</dbReference>
<dbReference type="GO" id="GO:0005524">
    <property type="term" value="F:ATP binding"/>
    <property type="evidence" value="ECO:0007669"/>
    <property type="project" value="UniProtKB-KW"/>
</dbReference>
<evidence type="ECO:0000256" key="1">
    <source>
        <dbReference type="ARBA" id="ARBA00007303"/>
    </source>
</evidence>
<dbReference type="VEuPathDB" id="TriTrypDB:ECC02_008541"/>
<evidence type="ECO:0000313" key="11">
    <source>
        <dbReference type="Proteomes" id="UP000583944"/>
    </source>
</evidence>
<dbReference type="PROSITE" id="PS51194">
    <property type="entry name" value="HELICASE_CTER"/>
    <property type="match status" value="1"/>
</dbReference>
<keyword evidence="3" id="KW-0547">Nucleotide-binding</keyword>
<evidence type="ECO:0000256" key="2">
    <source>
        <dbReference type="ARBA" id="ARBA00019253"/>
    </source>
</evidence>
<sequence>MRKIHIYDDLFFFFPLHLLNLGRTTKTTKQQRHQMANRTRLFNCAYGFYIAMHPWLKGSGYVKVGYTANLSRRLEMASFTTCFTPEWSYFAVFELESIKEAFLLEQAVLFLFKDRRVSNRELIQGSAKEVLEGARRVCLALNLNALVNMQPNYSSTEGPVRGSSGRELFPDNFSSTHNALRPNTLGRYMEALEKLCDSVRKPALCDKITVDRGEKFGENEEEEEYDLDVLETYKEESFSLTTLRPYQQEAVTRCREELESHGATICQMACRCGKTPVAFKIIEYYLKNKRDARVLYLVPGLTLLRQTVRKLYSYGLREIKYLLIGSCPTSVSLGDGNSLMMTTDEGVIENVFKGSSSQMVVISTYQSSHIVSKLSVFDLTVFDECHRVCGSASITNFNSVLFQPRSGNRLFLTATPAYDTPIKMDNTHLFGGIAYRYYLREGIDAGYVNAFSLRIVLGEDMDDMNPYFYEAMRIVDKMIVYCRSIEHAIQLTESLKCPFPDDTVPFNVMLAHSRMGCRVVTDALRDFSASKRCILFNVRLFQEGVEIPDLNAVFFAAPRYSSRDIVQSICRPLNKMENKPKSYVFLPATIDKNLPETHPINLQKFSTLIPFTDALMDEDPILFEYLIDPQKVSYDIDVVGLRSLKLSSERLRKFVLPAIRRGVRYTNQNTDRLHRAARIPWKSAFGELRRIVLECNRYPKTNDAWVIGKKSVSMALFYRYARKGYRQYMNHEPSYLKVYQIRDLESLPLWQSYGMQGPYPWEECLRTLRNYLSMHAHVPPLDVHKGGYIGLDATPFERLSGALMHINQCDAHDKLRLDLSKQKDLDDLCGAYGLKWRKRRDASGKVIPGETTFINESYERFKKLYGSCHRNQFQKYIDQHFPGYPEKHERMEDPRNLKKGRVPPRHVSRDERNKMHSAGRVMCRVCRRHIAVKAWERHLKSHPHLAKLQQVTL</sequence>
<dbReference type="GO" id="GO:0016787">
    <property type="term" value="F:hydrolase activity"/>
    <property type="evidence" value="ECO:0007669"/>
    <property type="project" value="UniProtKB-KW"/>
</dbReference>
<evidence type="ECO:0000313" key="10">
    <source>
        <dbReference type="EMBL" id="KAF5218559.1"/>
    </source>
</evidence>
<dbReference type="EMBL" id="JABDHM010000093">
    <property type="protein sequence ID" value="KAF5218559.1"/>
    <property type="molecule type" value="Genomic_DNA"/>
</dbReference>
<dbReference type="PANTHER" id="PTHR11274:SF13">
    <property type="entry name" value="HELICASE A859L-RELATED"/>
    <property type="match status" value="1"/>
</dbReference>
<dbReference type="VEuPathDB" id="TriTrypDB:BCY84_10277"/>
<accession>A0A7J6XVT4</accession>
<dbReference type="GO" id="GO:0003677">
    <property type="term" value="F:DNA binding"/>
    <property type="evidence" value="ECO:0007669"/>
    <property type="project" value="InterPro"/>
</dbReference>
<protein>
    <recommendedName>
        <fullName evidence="2">Probable helicase A859L</fullName>
    </recommendedName>
</protein>
<reference evidence="10 11" key="1">
    <citation type="journal article" date="2019" name="Genome Biol. Evol.">
        <title>Nanopore Sequencing Significantly Improves Genome Assembly of the Protozoan Parasite Trypanosoma cruzi.</title>
        <authorList>
            <person name="Diaz-Viraque F."/>
            <person name="Pita S."/>
            <person name="Greif G."/>
            <person name="de Souza R.C.M."/>
            <person name="Iraola G."/>
            <person name="Robello C."/>
        </authorList>
    </citation>
    <scope>NUCLEOTIDE SEQUENCE [LARGE SCALE GENOMIC DNA]</scope>
    <source>
        <strain evidence="10 11">Berenice</strain>
    </source>
</reference>
<dbReference type="InterPro" id="IPR014001">
    <property type="entry name" value="Helicase_ATP-bd"/>
</dbReference>
<dbReference type="GO" id="GO:0043138">
    <property type="term" value="F:3'-5' DNA helicase activity"/>
    <property type="evidence" value="ECO:0007669"/>
    <property type="project" value="TreeGrafter"/>
</dbReference>
<feature type="compositionally biased region" description="Basic and acidic residues" evidence="7">
    <location>
        <begin position="887"/>
        <end position="896"/>
    </location>
</feature>
<dbReference type="Gene3D" id="3.40.50.300">
    <property type="entry name" value="P-loop containing nucleotide triphosphate hydrolases"/>
    <property type="match status" value="2"/>
</dbReference>
<name>A0A7J6XVT4_TRYCR</name>
<dbReference type="SMART" id="SM00974">
    <property type="entry name" value="T5orf172"/>
    <property type="match status" value="1"/>
</dbReference>
<feature type="compositionally biased region" description="Basic residues" evidence="7">
    <location>
        <begin position="897"/>
        <end position="906"/>
    </location>
</feature>